<dbReference type="EMBL" id="AP014809">
    <property type="protein sequence ID" value="BAU90589.1"/>
    <property type="molecule type" value="Genomic_DNA"/>
</dbReference>
<dbReference type="OrthoDB" id="8191497at2"/>
<gene>
    <name evidence="1" type="ORF">MPPM_1984</name>
</gene>
<dbReference type="AlphaFoldDB" id="A0A160PCC8"/>
<evidence type="ECO:0000313" key="1">
    <source>
        <dbReference type="EMBL" id="BAU90589.1"/>
    </source>
</evidence>
<accession>A0A160PCC8</accession>
<organism evidence="1 2">
    <name type="scientific">Methylorubrum populi</name>
    <dbReference type="NCBI Taxonomy" id="223967"/>
    <lineage>
        <taxon>Bacteria</taxon>
        <taxon>Pseudomonadati</taxon>
        <taxon>Pseudomonadota</taxon>
        <taxon>Alphaproteobacteria</taxon>
        <taxon>Hyphomicrobiales</taxon>
        <taxon>Methylobacteriaceae</taxon>
        <taxon>Methylorubrum</taxon>
    </lineage>
</organism>
<sequence length="848" mass="90938">MEWERALTHHFLMVGPDGDASPIRSFEVSDETIAQAGGLSGPDAREGAMASFTRHVVQAGGLPNALRQGLHPNMDAQGLPGCFAYLVLTLYVASLRGNGEERNGDFRHKLRRFLGSERSFMDMPGVAGMWAGLQRWLARRRKTDARFRELVFPEVPVKWSHIGISLKFAFPTKTDATLMASFLQDKPAAAGNPLRLLAEFAPVIDRGRRSAGMVDAFEDFRDAFAAGERLLEDHRFWRLVQACSFGDRPEASSPAYLSFGFDEEGQPVFSAAREDGTKLSPGPRTLSEAVSDLTAAGGPAASTPAYLVFRQTGFGRWRSTDGFERAGPRVRLGLPRAAHRRLQRGGPRFVESGGWLFTAEPVPVALAEEMVASSAAAPSSERLASISVTGGVRTGGLWLGRPAFMPYVDAGGSELQVRAGPGAAGIVSLDCQGRGPERLQAGGPVSGTWFLEPPGGRQRSCRQIAFAPNAQPHRDALAGDEAGEILLDWAGGSAQARFPGQLPAEAGWSRAQGAMSDLVEAVYAGGRRGWDEGDVVAIVGEAFGDAADPWAMLRVLRDATVVQPRLRHRWRGRTWTLQPPALLPWGNGAVVQGAVCEAEADVFRKAAASVGAVPFRLQEPSGLAPPLAGCVGGDLQSLVARMDWRIEPAPRCPAERPLAFWETDHTLLGKEPASRWDWDAGKFVADGRRGDGAVSLTRWTQAANRDHDVYQVLADGREHRLHSRDAALVLAHCLARRPLFTVSGGYLEARVRGAFLPDAIAARLRLSTLANAGLTDGRSRYRVTPEEAARAARLLPGAVAGAACAAVGHDADRVASVRHSSGRIRAAWTGGALTTLSTGGPGWGKVSR</sequence>
<reference evidence="1 2" key="1">
    <citation type="journal article" date="2016" name="Genome Announc.">
        <title>Complete Genome Sequence of Methylobacterium populi P-1M, Isolated from Pink-Pigmented Household Biofilm.</title>
        <authorList>
            <person name="Morohoshi T."/>
            <person name="Ikeda T."/>
        </authorList>
    </citation>
    <scope>NUCLEOTIDE SEQUENCE [LARGE SCALE GENOMIC DNA]</scope>
    <source>
        <strain evidence="1 2">P-1M</strain>
    </source>
</reference>
<protein>
    <submittedName>
        <fullName evidence="1">Uncharacterized protein</fullName>
    </submittedName>
</protein>
<name>A0A160PCC8_9HYPH</name>
<dbReference type="RefSeq" id="WP_096484905.1">
    <property type="nucleotide sequence ID" value="NZ_AP014809.1"/>
</dbReference>
<proteinExistence type="predicted"/>
<dbReference type="Proteomes" id="UP000218288">
    <property type="component" value="Chromosome"/>
</dbReference>
<evidence type="ECO:0000313" key="2">
    <source>
        <dbReference type="Proteomes" id="UP000218288"/>
    </source>
</evidence>